<dbReference type="EMBL" id="JXJN01023256">
    <property type="status" value="NOT_ANNOTATED_CDS"/>
    <property type="molecule type" value="Genomic_DNA"/>
</dbReference>
<organism evidence="1 2">
    <name type="scientific">Glossina palpalis gambiensis</name>
    <dbReference type="NCBI Taxonomy" id="67801"/>
    <lineage>
        <taxon>Eukaryota</taxon>
        <taxon>Metazoa</taxon>
        <taxon>Ecdysozoa</taxon>
        <taxon>Arthropoda</taxon>
        <taxon>Hexapoda</taxon>
        <taxon>Insecta</taxon>
        <taxon>Pterygota</taxon>
        <taxon>Neoptera</taxon>
        <taxon>Endopterygota</taxon>
        <taxon>Diptera</taxon>
        <taxon>Brachycera</taxon>
        <taxon>Muscomorpha</taxon>
        <taxon>Hippoboscoidea</taxon>
        <taxon>Glossinidae</taxon>
        <taxon>Glossina</taxon>
    </lineage>
</organism>
<protein>
    <submittedName>
        <fullName evidence="1">Uncharacterized protein</fullName>
    </submittedName>
</protein>
<keyword evidence="2" id="KW-1185">Reference proteome</keyword>
<evidence type="ECO:0000313" key="1">
    <source>
        <dbReference type="EnsemblMetazoa" id="GPPI045296-PA"/>
    </source>
</evidence>
<reference evidence="1" key="2">
    <citation type="submission" date="2020-05" db="UniProtKB">
        <authorList>
            <consortium name="EnsemblMetazoa"/>
        </authorList>
    </citation>
    <scope>IDENTIFICATION</scope>
    <source>
        <strain evidence="1">IAEA</strain>
    </source>
</reference>
<dbReference type="Proteomes" id="UP000092460">
    <property type="component" value="Unassembled WGS sequence"/>
</dbReference>
<sequence length="127" mass="13868">MVLVALSTLYSPGAGVENFDIALGRLCKLDAGGVSLPLLPNPVILYLAGPSPNVSVAKRCFCPKVKEGAANLRESFYFVCLLGYTPHVHIRYQEGGVRVLAKFYCTLTVFSYKEHNSTTAQQSEKKL</sequence>
<dbReference type="EnsemblMetazoa" id="GPPI045296-RA">
    <property type="protein sequence ID" value="GPPI045296-PA"/>
    <property type="gene ID" value="GPPI045296"/>
</dbReference>
<proteinExistence type="predicted"/>
<dbReference type="AlphaFoldDB" id="A0A1B0BZQ6"/>
<evidence type="ECO:0000313" key="2">
    <source>
        <dbReference type="Proteomes" id="UP000092460"/>
    </source>
</evidence>
<accession>A0A1B0BZQ6</accession>
<dbReference type="VEuPathDB" id="VectorBase:GPPI045296"/>
<reference evidence="2" key="1">
    <citation type="submission" date="2015-01" db="EMBL/GenBank/DDBJ databases">
        <authorList>
            <person name="Aksoy S."/>
            <person name="Warren W."/>
            <person name="Wilson R.K."/>
        </authorList>
    </citation>
    <scope>NUCLEOTIDE SEQUENCE [LARGE SCALE GENOMIC DNA]</scope>
    <source>
        <strain evidence="2">IAEA</strain>
    </source>
</reference>
<name>A0A1B0BZQ6_9MUSC</name>
<dbReference type="EMBL" id="JXJN01023257">
    <property type="status" value="NOT_ANNOTATED_CDS"/>
    <property type="molecule type" value="Genomic_DNA"/>
</dbReference>